<dbReference type="EMBL" id="FNHQ01000001">
    <property type="protein sequence ID" value="SDM09461.1"/>
    <property type="molecule type" value="Genomic_DNA"/>
</dbReference>
<gene>
    <name evidence="2" type="ORF">SAMN05660299_00213</name>
</gene>
<name>A0A1G9QFC8_9FIRM</name>
<dbReference type="AlphaFoldDB" id="A0A1G9QFC8"/>
<keyword evidence="1" id="KW-0175">Coiled coil</keyword>
<evidence type="ECO:0000313" key="3">
    <source>
        <dbReference type="Proteomes" id="UP000199309"/>
    </source>
</evidence>
<dbReference type="InterPro" id="IPR009785">
    <property type="entry name" value="Prophage_Lj928_Orf309"/>
</dbReference>
<dbReference type="Pfam" id="PF07083">
    <property type="entry name" value="DUF1351"/>
    <property type="match status" value="1"/>
</dbReference>
<feature type="coiled-coil region" evidence="1">
    <location>
        <begin position="233"/>
        <end position="267"/>
    </location>
</feature>
<reference evidence="2 3" key="1">
    <citation type="submission" date="2016-10" db="EMBL/GenBank/DDBJ databases">
        <authorList>
            <person name="de Groot N.N."/>
        </authorList>
    </citation>
    <scope>NUCLEOTIDE SEQUENCE [LARGE SCALE GENOMIC DNA]</scope>
    <source>
        <strain evidence="2 3">DSM 16981</strain>
    </source>
</reference>
<accession>A0A1G9QFC8</accession>
<evidence type="ECO:0000256" key="1">
    <source>
        <dbReference type="SAM" id="Coils"/>
    </source>
</evidence>
<proteinExistence type="predicted"/>
<sequence length="334" mass="38801">MAVNALPTLVPIEPKLMKADLVFDWNHEQVKNYLVAVTEKYHGLVVTDENEEDMSKALREVVSLRTAITKFQTKAKHKLKEPVNTLELQVKELLQVVSEVEVPLREQLNRYEEHRQAVLSEQIADEITNKAAAAGLRQTYLEQFVSDTRWYNKTSKYSETTIGIDREISRLMELQKADDDRKKLLEERLEMANEWVSMANEKYRLSTSMKLSDVIPESSLSERTITELKQLIYGKAQTLHEIEQQAIERAEQEKLAQEQEWHRALEAEQETINQKEPQEVIQKDNSPIENEDALPVCKTMVIKIYGVHVSEREDQLICQMIDGFDRVYDVTLEE</sequence>
<dbReference type="STRING" id="349095.SAMN05660299_00213"/>
<dbReference type="RefSeq" id="WP_176762819.1">
    <property type="nucleotide sequence ID" value="NZ_FNHQ01000001.1"/>
</dbReference>
<protein>
    <recommendedName>
        <fullName evidence="4">DUF1351 domain-containing protein</fullName>
    </recommendedName>
</protein>
<evidence type="ECO:0000313" key="2">
    <source>
        <dbReference type="EMBL" id="SDM09461.1"/>
    </source>
</evidence>
<keyword evidence="3" id="KW-1185">Reference proteome</keyword>
<evidence type="ECO:0008006" key="4">
    <source>
        <dbReference type="Google" id="ProtNLM"/>
    </source>
</evidence>
<organism evidence="2 3">
    <name type="scientific">Megasphaera paucivorans</name>
    <dbReference type="NCBI Taxonomy" id="349095"/>
    <lineage>
        <taxon>Bacteria</taxon>
        <taxon>Bacillati</taxon>
        <taxon>Bacillota</taxon>
        <taxon>Negativicutes</taxon>
        <taxon>Veillonellales</taxon>
        <taxon>Veillonellaceae</taxon>
        <taxon>Megasphaera</taxon>
    </lineage>
</organism>
<dbReference type="Proteomes" id="UP000199309">
    <property type="component" value="Unassembled WGS sequence"/>
</dbReference>